<keyword evidence="2" id="KW-1185">Reference proteome</keyword>
<gene>
    <name evidence="1" type="ORF">PISMIDRAFT_676822</name>
</gene>
<evidence type="ECO:0000313" key="2">
    <source>
        <dbReference type="Proteomes" id="UP000054018"/>
    </source>
</evidence>
<reference evidence="2" key="2">
    <citation type="submission" date="2015-01" db="EMBL/GenBank/DDBJ databases">
        <title>Evolutionary Origins and Diversification of the Mycorrhizal Mutualists.</title>
        <authorList>
            <consortium name="DOE Joint Genome Institute"/>
            <consortium name="Mycorrhizal Genomics Consortium"/>
            <person name="Kohler A."/>
            <person name="Kuo A."/>
            <person name="Nagy L.G."/>
            <person name="Floudas D."/>
            <person name="Copeland A."/>
            <person name="Barry K.W."/>
            <person name="Cichocki N."/>
            <person name="Veneault-Fourrey C."/>
            <person name="LaButti K."/>
            <person name="Lindquist E.A."/>
            <person name="Lipzen A."/>
            <person name="Lundell T."/>
            <person name="Morin E."/>
            <person name="Murat C."/>
            <person name="Riley R."/>
            <person name="Ohm R."/>
            <person name="Sun H."/>
            <person name="Tunlid A."/>
            <person name="Henrissat B."/>
            <person name="Grigoriev I.V."/>
            <person name="Hibbett D.S."/>
            <person name="Martin F."/>
        </authorList>
    </citation>
    <scope>NUCLEOTIDE SEQUENCE [LARGE SCALE GENOMIC DNA]</scope>
    <source>
        <strain evidence="2">441</strain>
    </source>
</reference>
<dbReference type="AlphaFoldDB" id="A0A0C9ZIR4"/>
<evidence type="ECO:0000313" key="1">
    <source>
        <dbReference type="EMBL" id="KIK25869.1"/>
    </source>
</evidence>
<protein>
    <submittedName>
        <fullName evidence="1">Uncharacterized protein</fullName>
    </submittedName>
</protein>
<sequence length="82" mass="8872">MSQSLGQRISTSLGVIGEIGQVTRQVQEALPTYSIRFKVLQCSSGDAASLTNELPMVYTSSLPFLDRLSFDRGAENCNAKTS</sequence>
<dbReference type="HOGENOM" id="CLU_2559152_0_0_1"/>
<proteinExistence type="predicted"/>
<reference evidence="1 2" key="1">
    <citation type="submission" date="2014-04" db="EMBL/GenBank/DDBJ databases">
        <authorList>
            <consortium name="DOE Joint Genome Institute"/>
            <person name="Kuo A."/>
            <person name="Kohler A."/>
            <person name="Costa M.D."/>
            <person name="Nagy L.G."/>
            <person name="Floudas D."/>
            <person name="Copeland A."/>
            <person name="Barry K.W."/>
            <person name="Cichocki N."/>
            <person name="Veneault-Fourrey C."/>
            <person name="LaButti K."/>
            <person name="Lindquist E.A."/>
            <person name="Lipzen A."/>
            <person name="Lundell T."/>
            <person name="Morin E."/>
            <person name="Murat C."/>
            <person name="Sun H."/>
            <person name="Tunlid A."/>
            <person name="Henrissat B."/>
            <person name="Grigoriev I.V."/>
            <person name="Hibbett D.S."/>
            <person name="Martin F."/>
            <person name="Nordberg H.P."/>
            <person name="Cantor M.N."/>
            <person name="Hua S.X."/>
        </authorList>
    </citation>
    <scope>NUCLEOTIDE SEQUENCE [LARGE SCALE GENOMIC DNA]</scope>
    <source>
        <strain evidence="1 2">441</strain>
    </source>
</reference>
<dbReference type="Proteomes" id="UP000054018">
    <property type="component" value="Unassembled WGS sequence"/>
</dbReference>
<accession>A0A0C9ZIR4</accession>
<name>A0A0C9ZIR4_9AGAM</name>
<dbReference type="EMBL" id="KN833705">
    <property type="protein sequence ID" value="KIK25869.1"/>
    <property type="molecule type" value="Genomic_DNA"/>
</dbReference>
<organism evidence="1 2">
    <name type="scientific">Pisolithus microcarpus 441</name>
    <dbReference type="NCBI Taxonomy" id="765257"/>
    <lineage>
        <taxon>Eukaryota</taxon>
        <taxon>Fungi</taxon>
        <taxon>Dikarya</taxon>
        <taxon>Basidiomycota</taxon>
        <taxon>Agaricomycotina</taxon>
        <taxon>Agaricomycetes</taxon>
        <taxon>Agaricomycetidae</taxon>
        <taxon>Boletales</taxon>
        <taxon>Sclerodermatineae</taxon>
        <taxon>Pisolithaceae</taxon>
        <taxon>Pisolithus</taxon>
    </lineage>
</organism>